<dbReference type="Proteomes" id="UP000315400">
    <property type="component" value="Unassembled WGS sequence"/>
</dbReference>
<accession>A0A540VPD6</accession>
<evidence type="ECO:0000313" key="2">
    <source>
        <dbReference type="Proteomes" id="UP000315400"/>
    </source>
</evidence>
<proteinExistence type="predicted"/>
<reference evidence="1 2" key="1">
    <citation type="submission" date="2019-06" db="EMBL/GenBank/DDBJ databases">
        <title>Metagenome assembled Genome of Spiribacter salinus SL48-SHIP from the microbial mat of Salt Lake 48 (Novosibirsk region, Russia).</title>
        <authorList>
            <person name="Shipova A."/>
            <person name="Rozanov A.S."/>
            <person name="Bryanskaya A.V."/>
            <person name="Peltek S.E."/>
        </authorList>
    </citation>
    <scope>NUCLEOTIDE SEQUENCE [LARGE SCALE GENOMIC DNA]</scope>
    <source>
        <strain evidence="1">SL48-SHIP-2</strain>
    </source>
</reference>
<protein>
    <submittedName>
        <fullName evidence="1">Uncharacterized protein</fullName>
    </submittedName>
</protein>
<dbReference type="AlphaFoldDB" id="A0A540VPD6"/>
<gene>
    <name evidence="1" type="ORF">FKY71_13040</name>
</gene>
<sequence length="221" mass="24297">MAKLSELIPALAQVLPMPEKTVAMYARQLREARLISTGGRGPGAAQMTATDCARILIAIMAADQVKNAASAVEIFWPLELEEINTKHSVPEEAREDWAALPDTIIDIMMPDGAEEQSFGETVAALIDAVRLGILTDTMAHLQDAHLRVEIERRFHTGKIAFQHDEDGRGYAPLALLAQFYLPEGPERKRIEAESYISGGDAMISFAVTHHTINRLGLLIRT</sequence>
<evidence type="ECO:0000313" key="1">
    <source>
        <dbReference type="EMBL" id="TQE98588.1"/>
    </source>
</evidence>
<name>A0A540VPD6_9GAMM</name>
<organism evidence="1 2">
    <name type="scientific">Spiribacter salinus</name>
    <dbReference type="NCBI Taxonomy" id="1335746"/>
    <lineage>
        <taxon>Bacteria</taxon>
        <taxon>Pseudomonadati</taxon>
        <taxon>Pseudomonadota</taxon>
        <taxon>Gammaproteobacteria</taxon>
        <taxon>Chromatiales</taxon>
        <taxon>Ectothiorhodospiraceae</taxon>
        <taxon>Spiribacter</taxon>
    </lineage>
</organism>
<dbReference type="EMBL" id="VIFK01000170">
    <property type="protein sequence ID" value="TQE98588.1"/>
    <property type="molecule type" value="Genomic_DNA"/>
</dbReference>
<comment type="caution">
    <text evidence="1">The sequence shown here is derived from an EMBL/GenBank/DDBJ whole genome shotgun (WGS) entry which is preliminary data.</text>
</comment>